<evidence type="ECO:0000313" key="2">
    <source>
        <dbReference type="EMBL" id="KAJ1090707.1"/>
    </source>
</evidence>
<keyword evidence="3" id="KW-1185">Reference proteome</keyword>
<evidence type="ECO:0000313" key="3">
    <source>
        <dbReference type="Proteomes" id="UP001066276"/>
    </source>
</evidence>
<evidence type="ECO:0000256" key="1">
    <source>
        <dbReference type="SAM" id="MobiDB-lite"/>
    </source>
</evidence>
<sequence length="187" mass="19473">MQVAVELEAAVSDAEAQEAPPPPTPGASSLRKLRCPGGLHRPTPGLRNSAPLPEAEQALPSLALHPQQGSTRPRAAGCAALPGGPQPDKPTEDPPRHSPPAPLQQGPRNTPRAPAAARGSPRGPGAPLPTSLTPARPAPQPGQEARPQPGPQHQQSQPRLSQPGGALFTPLRQEKYRKEPQVQQSLA</sequence>
<proteinExistence type="predicted"/>
<reference evidence="2" key="1">
    <citation type="journal article" date="2022" name="bioRxiv">
        <title>Sequencing and chromosome-scale assembly of the giantPleurodeles waltlgenome.</title>
        <authorList>
            <person name="Brown T."/>
            <person name="Elewa A."/>
            <person name="Iarovenko S."/>
            <person name="Subramanian E."/>
            <person name="Araus A.J."/>
            <person name="Petzold A."/>
            <person name="Susuki M."/>
            <person name="Suzuki K.-i.T."/>
            <person name="Hayashi T."/>
            <person name="Toyoda A."/>
            <person name="Oliveira C."/>
            <person name="Osipova E."/>
            <person name="Leigh N.D."/>
            <person name="Simon A."/>
            <person name="Yun M.H."/>
        </authorList>
    </citation>
    <scope>NUCLEOTIDE SEQUENCE</scope>
    <source>
        <strain evidence="2">20211129_DDA</strain>
        <tissue evidence="2">Liver</tissue>
    </source>
</reference>
<gene>
    <name evidence="2" type="ORF">NDU88_003836</name>
</gene>
<dbReference type="Proteomes" id="UP001066276">
    <property type="component" value="Chromosome 11"/>
</dbReference>
<dbReference type="EMBL" id="JANPWB010000015">
    <property type="protein sequence ID" value="KAJ1090707.1"/>
    <property type="molecule type" value="Genomic_DNA"/>
</dbReference>
<accession>A0AAV7LK09</accession>
<protein>
    <submittedName>
        <fullName evidence="2">Uncharacterized protein</fullName>
    </submittedName>
</protein>
<feature type="region of interest" description="Disordered" evidence="1">
    <location>
        <begin position="1"/>
        <end position="187"/>
    </location>
</feature>
<feature type="compositionally biased region" description="Low complexity" evidence="1">
    <location>
        <begin position="111"/>
        <end position="125"/>
    </location>
</feature>
<dbReference type="AlphaFoldDB" id="A0AAV7LK09"/>
<comment type="caution">
    <text evidence="2">The sequence shown here is derived from an EMBL/GenBank/DDBJ whole genome shotgun (WGS) entry which is preliminary data.</text>
</comment>
<organism evidence="2 3">
    <name type="scientific">Pleurodeles waltl</name>
    <name type="common">Iberian ribbed newt</name>
    <dbReference type="NCBI Taxonomy" id="8319"/>
    <lineage>
        <taxon>Eukaryota</taxon>
        <taxon>Metazoa</taxon>
        <taxon>Chordata</taxon>
        <taxon>Craniata</taxon>
        <taxon>Vertebrata</taxon>
        <taxon>Euteleostomi</taxon>
        <taxon>Amphibia</taxon>
        <taxon>Batrachia</taxon>
        <taxon>Caudata</taxon>
        <taxon>Salamandroidea</taxon>
        <taxon>Salamandridae</taxon>
        <taxon>Pleurodelinae</taxon>
        <taxon>Pleurodeles</taxon>
    </lineage>
</organism>
<name>A0AAV7LK09_PLEWA</name>